<evidence type="ECO:0000313" key="2">
    <source>
        <dbReference type="EMBL" id="KAG7552265.1"/>
    </source>
</evidence>
<dbReference type="AlphaFoldDB" id="A0A8T1Z0A4"/>
<feature type="region of interest" description="Disordered" evidence="1">
    <location>
        <begin position="1"/>
        <end position="31"/>
    </location>
</feature>
<keyword evidence="3" id="KW-1185">Reference proteome</keyword>
<reference evidence="2 3" key="1">
    <citation type="submission" date="2020-12" db="EMBL/GenBank/DDBJ databases">
        <title>Concerted genomic and epigenomic changes stabilize Arabidopsis allopolyploids.</title>
        <authorList>
            <person name="Chen Z."/>
        </authorList>
    </citation>
    <scope>NUCLEOTIDE SEQUENCE [LARGE SCALE GENOMIC DNA]</scope>
    <source>
        <strain evidence="2">Allo738</strain>
        <tissue evidence="2">Leaf</tissue>
    </source>
</reference>
<evidence type="ECO:0000256" key="1">
    <source>
        <dbReference type="SAM" id="MobiDB-lite"/>
    </source>
</evidence>
<protein>
    <submittedName>
        <fullName evidence="2">Uncharacterized protein</fullName>
    </submittedName>
</protein>
<comment type="caution">
    <text evidence="2">The sequence shown here is derived from an EMBL/GenBank/DDBJ whole genome shotgun (WGS) entry which is preliminary data.</text>
</comment>
<evidence type="ECO:0000313" key="3">
    <source>
        <dbReference type="Proteomes" id="UP000694240"/>
    </source>
</evidence>
<sequence>MSEASPPPPPPVPPDLTPPLSDSSSPVQVSLPTDVVMSDLGSSPLPPPPLTNLKFHVIPSKKGVLGAAPSSLVRDNSFVHVFLASHVTSFAPSSSPDVTDSGFNWAANLTSSSKIPVSSAQVSISSEGRPRVKVSNSVFERGAKLHENFIVGIFYGKAPSYGKIWGVLNILWRKDKRVTVATLNRTRNKSG</sequence>
<dbReference type="EMBL" id="JAEFBK010000011">
    <property type="protein sequence ID" value="KAG7552265.1"/>
    <property type="molecule type" value="Genomic_DNA"/>
</dbReference>
<organism evidence="2 3">
    <name type="scientific">Arabidopsis thaliana x Arabidopsis arenosa</name>
    <dbReference type="NCBI Taxonomy" id="1240361"/>
    <lineage>
        <taxon>Eukaryota</taxon>
        <taxon>Viridiplantae</taxon>
        <taxon>Streptophyta</taxon>
        <taxon>Embryophyta</taxon>
        <taxon>Tracheophyta</taxon>
        <taxon>Spermatophyta</taxon>
        <taxon>Magnoliopsida</taxon>
        <taxon>eudicotyledons</taxon>
        <taxon>Gunneridae</taxon>
        <taxon>Pentapetalae</taxon>
        <taxon>rosids</taxon>
        <taxon>malvids</taxon>
        <taxon>Brassicales</taxon>
        <taxon>Brassicaceae</taxon>
        <taxon>Camelineae</taxon>
        <taxon>Arabidopsis</taxon>
    </lineage>
</organism>
<feature type="compositionally biased region" description="Pro residues" evidence="1">
    <location>
        <begin position="1"/>
        <end position="17"/>
    </location>
</feature>
<name>A0A8T1Z0A4_9BRAS</name>
<gene>
    <name evidence="2" type="ORF">ISN45_Aa06g028680</name>
</gene>
<feature type="compositionally biased region" description="Low complexity" evidence="1">
    <location>
        <begin position="18"/>
        <end position="27"/>
    </location>
</feature>
<accession>A0A8T1Z0A4</accession>
<proteinExistence type="predicted"/>
<dbReference type="Proteomes" id="UP000694240">
    <property type="component" value="Chromosome 11"/>
</dbReference>